<dbReference type="EMBL" id="LAZR01008116">
    <property type="protein sequence ID" value="KKM80862.1"/>
    <property type="molecule type" value="Genomic_DNA"/>
</dbReference>
<organism evidence="2">
    <name type="scientific">marine sediment metagenome</name>
    <dbReference type="NCBI Taxonomy" id="412755"/>
    <lineage>
        <taxon>unclassified sequences</taxon>
        <taxon>metagenomes</taxon>
        <taxon>ecological metagenomes</taxon>
    </lineage>
</organism>
<keyword evidence="1" id="KW-0472">Membrane</keyword>
<accession>A0A0F9NHR1</accession>
<feature type="transmembrane region" description="Helical" evidence="1">
    <location>
        <begin position="12"/>
        <end position="34"/>
    </location>
</feature>
<feature type="transmembrane region" description="Helical" evidence="1">
    <location>
        <begin position="46"/>
        <end position="63"/>
    </location>
</feature>
<evidence type="ECO:0000256" key="1">
    <source>
        <dbReference type="SAM" id="Phobius"/>
    </source>
</evidence>
<sequence>MVLERRMKPKNFRLLGYSIGIALEIVGFGLFFAFDETMTKIQAYPIIFSVALIFAGYILAISVRRFR</sequence>
<dbReference type="AlphaFoldDB" id="A0A0F9NHR1"/>
<proteinExistence type="predicted"/>
<evidence type="ECO:0000313" key="2">
    <source>
        <dbReference type="EMBL" id="KKM80862.1"/>
    </source>
</evidence>
<reference evidence="2" key="1">
    <citation type="journal article" date="2015" name="Nature">
        <title>Complex archaea that bridge the gap between prokaryotes and eukaryotes.</title>
        <authorList>
            <person name="Spang A."/>
            <person name="Saw J.H."/>
            <person name="Jorgensen S.L."/>
            <person name="Zaremba-Niedzwiedzka K."/>
            <person name="Martijn J."/>
            <person name="Lind A.E."/>
            <person name="van Eijk R."/>
            <person name="Schleper C."/>
            <person name="Guy L."/>
            <person name="Ettema T.J."/>
        </authorList>
    </citation>
    <scope>NUCLEOTIDE SEQUENCE</scope>
</reference>
<keyword evidence="1" id="KW-0812">Transmembrane</keyword>
<name>A0A0F9NHR1_9ZZZZ</name>
<gene>
    <name evidence="2" type="ORF">LCGC14_1335570</name>
</gene>
<evidence type="ECO:0008006" key="3">
    <source>
        <dbReference type="Google" id="ProtNLM"/>
    </source>
</evidence>
<comment type="caution">
    <text evidence="2">The sequence shown here is derived from an EMBL/GenBank/DDBJ whole genome shotgun (WGS) entry which is preliminary data.</text>
</comment>
<keyword evidence="1" id="KW-1133">Transmembrane helix</keyword>
<protein>
    <recommendedName>
        <fullName evidence="3">Major facilitator superfamily (MFS) profile domain-containing protein</fullName>
    </recommendedName>
</protein>